<organism evidence="1 2">
    <name type="scientific">Nitrosomonas stercoris</name>
    <dbReference type="NCBI Taxonomy" id="1444684"/>
    <lineage>
        <taxon>Bacteria</taxon>
        <taxon>Pseudomonadati</taxon>
        <taxon>Pseudomonadota</taxon>
        <taxon>Betaproteobacteria</taxon>
        <taxon>Nitrosomonadales</taxon>
        <taxon>Nitrosomonadaceae</taxon>
        <taxon>Nitrosomonas</taxon>
    </lineage>
</organism>
<dbReference type="InterPro" id="IPR036102">
    <property type="entry name" value="OsmC/Ohrsf"/>
</dbReference>
<accession>A0A4Y1YMG4</accession>
<dbReference type="KEGG" id="nst:Nstercoris_01160"/>
<dbReference type="SUPFAM" id="SSF82784">
    <property type="entry name" value="OsmC-like"/>
    <property type="match status" value="1"/>
</dbReference>
<keyword evidence="2" id="KW-1185">Reference proteome</keyword>
<reference evidence="1 2" key="1">
    <citation type="submission" date="2019-06" db="EMBL/GenBank/DDBJ databases">
        <title>Nitrosomonas stercoris KYUHI-S whole genome shotgun sequence.</title>
        <authorList>
            <person name="Nakagawa T."/>
            <person name="Tsuchiya Y."/>
            <person name="Takahashi R."/>
        </authorList>
    </citation>
    <scope>NUCLEOTIDE SEQUENCE [LARGE SCALE GENOMIC DNA]</scope>
    <source>
        <strain evidence="1 2">KYUHI-S</strain>
    </source>
</reference>
<dbReference type="EMBL" id="AP019755">
    <property type="protein sequence ID" value="BBL34909.1"/>
    <property type="molecule type" value="Genomic_DNA"/>
</dbReference>
<dbReference type="Gene3D" id="3.30.300.20">
    <property type="match status" value="1"/>
</dbReference>
<sequence>MSTTRVRQVLNGVDVARLIAVTNAIKKNPELNSCRFRATNTWLGGGHSRTKIQGFWGAGQEDTSRTEPFHLEGDEPTALLGTNNGPNAVEAVLHSLASCLAVCVVYNAAARGISIHKLEFDLEGELDIQAFLGISEETRPGYNHVQVNYHIDSDATDDQLDDLIAHVEKTSPVLDILRNPVPVSLNRE</sequence>
<protein>
    <recommendedName>
        <fullName evidence="3">Protein YhfA</fullName>
    </recommendedName>
</protein>
<dbReference type="InterPro" id="IPR052924">
    <property type="entry name" value="OsmC/Ohr_hydroprdx_reductase"/>
</dbReference>
<evidence type="ECO:0000313" key="1">
    <source>
        <dbReference type="EMBL" id="BBL34909.1"/>
    </source>
</evidence>
<evidence type="ECO:0000313" key="2">
    <source>
        <dbReference type="Proteomes" id="UP000316473"/>
    </source>
</evidence>
<dbReference type="PANTHER" id="PTHR35368:SF1">
    <property type="entry name" value="HYDROPEROXIDE REDUCTASE"/>
    <property type="match status" value="1"/>
</dbReference>
<dbReference type="AlphaFoldDB" id="A0A4Y1YMG4"/>
<proteinExistence type="predicted"/>
<evidence type="ECO:0008006" key="3">
    <source>
        <dbReference type="Google" id="ProtNLM"/>
    </source>
</evidence>
<dbReference type="PANTHER" id="PTHR35368">
    <property type="entry name" value="HYDROPEROXIDE REDUCTASE"/>
    <property type="match status" value="1"/>
</dbReference>
<dbReference type="Proteomes" id="UP000316473">
    <property type="component" value="Chromosome"/>
</dbReference>
<dbReference type="InterPro" id="IPR003718">
    <property type="entry name" value="OsmC/Ohr_fam"/>
</dbReference>
<dbReference type="Pfam" id="PF02566">
    <property type="entry name" value="OsmC"/>
    <property type="match status" value="1"/>
</dbReference>
<name>A0A4Y1YMG4_9PROT</name>
<dbReference type="InterPro" id="IPR015946">
    <property type="entry name" value="KH_dom-like_a/b"/>
</dbReference>
<gene>
    <name evidence="1" type="ORF">Nstercoris_01160</name>
</gene>